<reference evidence="1 2" key="1">
    <citation type="submission" date="2020-04" db="EMBL/GenBank/DDBJ databases">
        <title>Description of novel Gluconacetobacter.</title>
        <authorList>
            <person name="Sombolestani A."/>
        </authorList>
    </citation>
    <scope>NUCLEOTIDE SEQUENCE [LARGE SCALE GENOMIC DNA]</scope>
    <source>
        <strain evidence="1 2">LMG 21311</strain>
    </source>
</reference>
<dbReference type="AlphaFoldDB" id="A0A7W4PFF5"/>
<evidence type="ECO:0000313" key="1">
    <source>
        <dbReference type="EMBL" id="MBB2190544.1"/>
    </source>
</evidence>
<dbReference type="RefSeq" id="WP_183119685.1">
    <property type="nucleotide sequence ID" value="NZ_JABEQF010000007.1"/>
</dbReference>
<name>A0A7W4PFF5_9PROT</name>
<dbReference type="Proteomes" id="UP000555756">
    <property type="component" value="Unassembled WGS sequence"/>
</dbReference>
<sequence length="69" mass="7711">MADQRAQGSMGKQAYEARRAAKAGVSLDKWLTQKDDQKIVVAAAARPNPLLVQIKAGWRRLMDRAHRPL</sequence>
<comment type="caution">
    <text evidence="1">The sequence shown here is derived from an EMBL/GenBank/DDBJ whole genome shotgun (WGS) entry which is preliminary data.</text>
</comment>
<dbReference type="EMBL" id="JABEQF010000007">
    <property type="protein sequence ID" value="MBB2190544.1"/>
    <property type="molecule type" value="Genomic_DNA"/>
</dbReference>
<protein>
    <submittedName>
        <fullName evidence="1">Uncharacterized protein</fullName>
    </submittedName>
</protein>
<accession>A0A7W4PFF5</accession>
<proteinExistence type="predicted"/>
<keyword evidence="2" id="KW-1185">Reference proteome</keyword>
<gene>
    <name evidence="1" type="ORF">HLH34_11310</name>
</gene>
<evidence type="ECO:0000313" key="2">
    <source>
        <dbReference type="Proteomes" id="UP000555756"/>
    </source>
</evidence>
<organism evidence="1 2">
    <name type="scientific">Gluconacetobacter azotocaptans</name>
    <dbReference type="NCBI Taxonomy" id="142834"/>
    <lineage>
        <taxon>Bacteria</taxon>
        <taxon>Pseudomonadati</taxon>
        <taxon>Pseudomonadota</taxon>
        <taxon>Alphaproteobacteria</taxon>
        <taxon>Acetobacterales</taxon>
        <taxon>Acetobacteraceae</taxon>
        <taxon>Gluconacetobacter</taxon>
    </lineage>
</organism>